<dbReference type="EMBL" id="LJDB01000041">
    <property type="protein sequence ID" value="ONI41165.1"/>
    <property type="molecule type" value="Genomic_DNA"/>
</dbReference>
<evidence type="ECO:0000313" key="2">
    <source>
        <dbReference type="Proteomes" id="UP000188605"/>
    </source>
</evidence>
<name>A0ACC8XDV6_9FIRM</name>
<accession>A0ACC8XDV6</accession>
<evidence type="ECO:0000313" key="1">
    <source>
        <dbReference type="EMBL" id="ONI41165.1"/>
    </source>
</evidence>
<keyword evidence="2" id="KW-1185">Reference proteome</keyword>
<sequence length="86" mass="9645">MDYNGKFCALAKNPFINEGLASKLFVTYVIGIVSNSNFLTSCLNKMKLHTTKTFEFGSSLVYMSVLIVSISYLVIGAHNPFIYFNF</sequence>
<gene>
    <name evidence="1" type="ORF">AN396_04060</name>
</gene>
<proteinExistence type="predicted"/>
<protein>
    <submittedName>
        <fullName evidence="1">Uncharacterized protein</fullName>
    </submittedName>
</protein>
<reference evidence="1" key="1">
    <citation type="submission" date="2016-08" db="EMBL/GenBank/DDBJ databases">
        <authorList>
            <person name="Ngugi D.K."/>
            <person name="Miyake S."/>
            <person name="Stingl U."/>
        </authorList>
    </citation>
    <scope>NUCLEOTIDE SEQUENCE</scope>
    <source>
        <strain evidence="1">SCG-B11WGA-EpuloA1</strain>
    </source>
</reference>
<organism evidence="1 2">
    <name type="scientific">Candidatus Epulonipiscium fishelsonii</name>
    <dbReference type="NCBI Taxonomy" id="77094"/>
    <lineage>
        <taxon>Bacteria</taxon>
        <taxon>Bacillati</taxon>
        <taxon>Bacillota</taxon>
        <taxon>Clostridia</taxon>
        <taxon>Lachnospirales</taxon>
        <taxon>Lachnospiraceae</taxon>
        <taxon>Candidatus Epulonipiscium</taxon>
    </lineage>
</organism>
<dbReference type="Proteomes" id="UP000188605">
    <property type="component" value="Unassembled WGS sequence"/>
</dbReference>
<comment type="caution">
    <text evidence="1">The sequence shown here is derived from an EMBL/GenBank/DDBJ whole genome shotgun (WGS) entry which is preliminary data.</text>
</comment>